<dbReference type="InterPro" id="IPR011047">
    <property type="entry name" value="Quinoprotein_ADH-like_sf"/>
</dbReference>
<dbReference type="SUPFAM" id="SSF50998">
    <property type="entry name" value="Quinoprotein alcohol dehydrogenase-like"/>
    <property type="match status" value="1"/>
</dbReference>
<keyword evidence="7" id="KW-0812">Transmembrane</keyword>
<evidence type="ECO:0000256" key="7">
    <source>
        <dbReference type="SAM" id="Phobius"/>
    </source>
</evidence>
<evidence type="ECO:0000256" key="1">
    <source>
        <dbReference type="ARBA" id="ARBA00022679"/>
    </source>
</evidence>
<feature type="transmembrane region" description="Helical" evidence="7">
    <location>
        <begin position="576"/>
        <end position="600"/>
    </location>
</feature>
<dbReference type="AlphaFoldDB" id="A0AAW2ZRC8"/>
<proteinExistence type="predicted"/>
<dbReference type="GO" id="GO:0005524">
    <property type="term" value="F:ATP binding"/>
    <property type="evidence" value="ECO:0007669"/>
    <property type="project" value="UniProtKB-KW"/>
</dbReference>
<dbReference type="EMBL" id="JAOPGA020001783">
    <property type="protein sequence ID" value="KAL0491309.1"/>
    <property type="molecule type" value="Genomic_DNA"/>
</dbReference>
<dbReference type="GO" id="GO:0004674">
    <property type="term" value="F:protein serine/threonine kinase activity"/>
    <property type="evidence" value="ECO:0007669"/>
    <property type="project" value="UniProtKB-EC"/>
</dbReference>
<dbReference type="Pfam" id="PF00069">
    <property type="entry name" value="Pkinase"/>
    <property type="match status" value="1"/>
</dbReference>
<dbReference type="InterPro" id="IPR008271">
    <property type="entry name" value="Ser/Thr_kinase_AS"/>
</dbReference>
<protein>
    <submittedName>
        <fullName evidence="9">Serine/threonine-protein kinase/receptor</fullName>
    </submittedName>
</protein>
<dbReference type="CDD" id="cd13999">
    <property type="entry name" value="STKc_MAP3K-like"/>
    <property type="match status" value="1"/>
</dbReference>
<sequence length="959" mass="109988">MFSAPFPLLEPVSDVMLHTVDFKTLNILNSTRILNDTDGLKIIVFDSGYDWVPQTLLTDSFMFIACTVSNSSIEVGVHMRLTENMYNIGMDILEGFDKGRMLFLVIYSNYVHHQLILMEVDKTSLKLTLDENYHFFCSQDIKATCTPSIVMTNEKLHIHYYNNQLLHHLTITQDFVKRNHFQRPHPDSFSLFTTADAKKLFSTSSQRLWHHTGIIRTLLLDLSNEVTLGCTAGPSRRGLIFDEFCIERITSNLIASCPLTPKTTNIIYGGEEGGLYRIQIQEDMYYFTTFLARLSQGKNIDMVTDGYNVYVMTCNDVIVKIVVDSMNVVGMLSMGGLKSSSYRLFFNQHMNELFVVGYDLMVVVDPSDMSVKNRFVTGVQDRLKVLYCASQFEVLHCCLSLFANTTVSSQFHHFVHNATSGEFSTFPGAQYAISVDNNILTHVTQDHQVYYYDGQYVWRSPVRAPTVSQKDWLTSVVEVKRHLQTFEQIKTMVVVNQSLYLSSSKRFIFIFDLNGVLDGTKVKRIDSGLQYNVATFDLRKHLMFYTSSEASIEVFDSFTPPHNNTNIPQDNKIRNVLLGVSGLIILVSCIVIIPLAIVICNQQLRILKRKKIGKDLEKPEESTLLLGISTSPTPTPHKSCQYLNARSWWIDYKDLQFDKRIAEGSAGILYKGKWRGSDVAIKMIKVNLVDEDEEDAEDEEARFEQEASILSSLRHPNIVLYMGVAVDDNRSNRFIVTEYMPQGSLDQVLYKDLKNRKIYTFGEKIKILINICQGMIYLHNLQTPILHRDIKPQNILLGQNKTDIKLCDFGVSKMMSFNTMTNISYGTIQYTSPSILKRDKYEKCDTFSFGIIMHELFFVLEPYLEEIENGNYFKLGMDVINGKRPSIPFDENGDEQNIEKFFWESHKKGVSYNTHSIVLATQMYIHLMKECWQDEEPKRPSFSEILSRLNSIQYAVLLT</sequence>
<keyword evidence="7" id="KW-0472">Membrane</keyword>
<dbReference type="PANTHER" id="PTHR44329:SF298">
    <property type="entry name" value="MIXED LINEAGE KINASE DOMAIN-LIKE PROTEIN"/>
    <property type="match status" value="1"/>
</dbReference>
<keyword evidence="4" id="KW-0067">ATP-binding</keyword>
<reference evidence="9 10" key="1">
    <citation type="submission" date="2024-03" db="EMBL/GenBank/DDBJ databases">
        <title>The Acrasis kona genome and developmental transcriptomes reveal deep origins of eukaryotic multicellular pathways.</title>
        <authorList>
            <person name="Sheikh S."/>
            <person name="Fu C.-J."/>
            <person name="Brown M.W."/>
            <person name="Baldauf S.L."/>
        </authorList>
    </citation>
    <scope>NUCLEOTIDE SEQUENCE [LARGE SCALE GENOMIC DNA]</scope>
    <source>
        <strain evidence="9 10">ATCC MYA-3509</strain>
    </source>
</reference>
<evidence type="ECO:0000256" key="6">
    <source>
        <dbReference type="ARBA" id="ARBA00048679"/>
    </source>
</evidence>
<dbReference type="FunFam" id="3.30.200.20:FF:000034">
    <property type="entry name" value="Kinase suppressor of Ras 1"/>
    <property type="match status" value="1"/>
</dbReference>
<name>A0AAW2ZRC8_9EUKA</name>
<keyword evidence="7" id="KW-1133">Transmembrane helix</keyword>
<evidence type="ECO:0000256" key="2">
    <source>
        <dbReference type="ARBA" id="ARBA00022741"/>
    </source>
</evidence>
<evidence type="ECO:0000259" key="8">
    <source>
        <dbReference type="PROSITE" id="PS50011"/>
    </source>
</evidence>
<evidence type="ECO:0000256" key="3">
    <source>
        <dbReference type="ARBA" id="ARBA00022777"/>
    </source>
</evidence>
<comment type="catalytic activity">
    <reaction evidence="6">
        <text>L-seryl-[protein] + ATP = O-phospho-L-seryl-[protein] + ADP + H(+)</text>
        <dbReference type="Rhea" id="RHEA:17989"/>
        <dbReference type="Rhea" id="RHEA-COMP:9863"/>
        <dbReference type="Rhea" id="RHEA-COMP:11604"/>
        <dbReference type="ChEBI" id="CHEBI:15378"/>
        <dbReference type="ChEBI" id="CHEBI:29999"/>
        <dbReference type="ChEBI" id="CHEBI:30616"/>
        <dbReference type="ChEBI" id="CHEBI:83421"/>
        <dbReference type="ChEBI" id="CHEBI:456216"/>
        <dbReference type="EC" id="2.7.11.1"/>
    </reaction>
</comment>
<dbReference type="SMART" id="SM00220">
    <property type="entry name" value="S_TKc"/>
    <property type="match status" value="1"/>
</dbReference>
<dbReference type="PROSITE" id="PS50011">
    <property type="entry name" value="PROTEIN_KINASE_DOM"/>
    <property type="match status" value="1"/>
</dbReference>
<keyword evidence="2" id="KW-0547">Nucleotide-binding</keyword>
<evidence type="ECO:0000313" key="9">
    <source>
        <dbReference type="EMBL" id="KAL0491309.1"/>
    </source>
</evidence>
<comment type="catalytic activity">
    <reaction evidence="5">
        <text>L-threonyl-[protein] + ATP = O-phospho-L-threonyl-[protein] + ADP + H(+)</text>
        <dbReference type="Rhea" id="RHEA:46608"/>
        <dbReference type="Rhea" id="RHEA-COMP:11060"/>
        <dbReference type="Rhea" id="RHEA-COMP:11605"/>
        <dbReference type="ChEBI" id="CHEBI:15378"/>
        <dbReference type="ChEBI" id="CHEBI:30013"/>
        <dbReference type="ChEBI" id="CHEBI:30616"/>
        <dbReference type="ChEBI" id="CHEBI:61977"/>
        <dbReference type="ChEBI" id="CHEBI:456216"/>
        <dbReference type="EC" id="2.7.11.1"/>
    </reaction>
</comment>
<evidence type="ECO:0000256" key="4">
    <source>
        <dbReference type="ARBA" id="ARBA00022840"/>
    </source>
</evidence>
<dbReference type="InterPro" id="IPR011009">
    <property type="entry name" value="Kinase-like_dom_sf"/>
</dbReference>
<accession>A0AAW2ZRC8</accession>
<keyword evidence="10" id="KW-1185">Reference proteome</keyword>
<feature type="domain" description="Protein kinase" evidence="8">
    <location>
        <begin position="655"/>
        <end position="957"/>
    </location>
</feature>
<dbReference type="PROSITE" id="PS00108">
    <property type="entry name" value="PROTEIN_KINASE_ST"/>
    <property type="match status" value="1"/>
</dbReference>
<keyword evidence="1" id="KW-0808">Transferase</keyword>
<dbReference type="InterPro" id="IPR000719">
    <property type="entry name" value="Prot_kinase_dom"/>
</dbReference>
<evidence type="ECO:0000256" key="5">
    <source>
        <dbReference type="ARBA" id="ARBA00047899"/>
    </source>
</evidence>
<dbReference type="CDD" id="cd01983">
    <property type="entry name" value="SIMIBI"/>
    <property type="match status" value="1"/>
</dbReference>
<gene>
    <name evidence="9" type="ORF">AKO1_002370</name>
</gene>
<dbReference type="Gene3D" id="3.30.200.20">
    <property type="entry name" value="Phosphorylase Kinase, domain 1"/>
    <property type="match status" value="1"/>
</dbReference>
<dbReference type="PANTHER" id="PTHR44329">
    <property type="entry name" value="SERINE/THREONINE-PROTEIN KINASE TNNI3K-RELATED"/>
    <property type="match status" value="1"/>
</dbReference>
<dbReference type="Proteomes" id="UP001431209">
    <property type="component" value="Unassembled WGS sequence"/>
</dbReference>
<dbReference type="SUPFAM" id="SSF56112">
    <property type="entry name" value="Protein kinase-like (PK-like)"/>
    <property type="match status" value="1"/>
</dbReference>
<evidence type="ECO:0000313" key="10">
    <source>
        <dbReference type="Proteomes" id="UP001431209"/>
    </source>
</evidence>
<comment type="caution">
    <text evidence="9">The sequence shown here is derived from an EMBL/GenBank/DDBJ whole genome shotgun (WGS) entry which is preliminary data.</text>
</comment>
<dbReference type="InterPro" id="IPR051681">
    <property type="entry name" value="Ser/Thr_Kinases-Pseudokinases"/>
</dbReference>
<organism evidence="9 10">
    <name type="scientific">Acrasis kona</name>
    <dbReference type="NCBI Taxonomy" id="1008807"/>
    <lineage>
        <taxon>Eukaryota</taxon>
        <taxon>Discoba</taxon>
        <taxon>Heterolobosea</taxon>
        <taxon>Tetramitia</taxon>
        <taxon>Eutetramitia</taxon>
        <taxon>Acrasidae</taxon>
        <taxon>Acrasis</taxon>
    </lineage>
</organism>
<dbReference type="Gene3D" id="1.10.510.10">
    <property type="entry name" value="Transferase(Phosphotransferase) domain 1"/>
    <property type="match status" value="1"/>
</dbReference>
<keyword evidence="3 9" id="KW-0418">Kinase</keyword>